<keyword evidence="8" id="KW-1185">Reference proteome</keyword>
<dbReference type="AlphaFoldDB" id="A0A6H2DJ48"/>
<evidence type="ECO:0000256" key="4">
    <source>
        <dbReference type="ARBA" id="ARBA00022833"/>
    </source>
</evidence>
<evidence type="ECO:0000256" key="2">
    <source>
        <dbReference type="ARBA" id="ARBA00022723"/>
    </source>
</evidence>
<proteinExistence type="predicted"/>
<dbReference type="Gene3D" id="3.40.140.10">
    <property type="entry name" value="Cytidine Deaminase, domain 2"/>
    <property type="match status" value="1"/>
</dbReference>
<accession>A0A6H2DJ48</accession>
<keyword evidence="4" id="KW-0862">Zinc</keyword>
<evidence type="ECO:0000256" key="1">
    <source>
        <dbReference type="ARBA" id="ARBA00022670"/>
    </source>
</evidence>
<protein>
    <submittedName>
        <fullName evidence="7">M67 family metallopeptidase</fullName>
    </submittedName>
</protein>
<organism evidence="7 8">
    <name type="scientific">Parasphingorhabdus halotolerans</name>
    <dbReference type="NCBI Taxonomy" id="2725558"/>
    <lineage>
        <taxon>Bacteria</taxon>
        <taxon>Pseudomonadati</taxon>
        <taxon>Pseudomonadota</taxon>
        <taxon>Alphaproteobacteria</taxon>
        <taxon>Sphingomonadales</taxon>
        <taxon>Sphingomonadaceae</taxon>
        <taxon>Parasphingorhabdus</taxon>
    </lineage>
</organism>
<gene>
    <name evidence="7" type="ORF">HF685_02730</name>
</gene>
<dbReference type="PANTHER" id="PTHR34858:SF1">
    <property type="entry name" value="CYSO-CYSTEINE PEPTIDASE"/>
    <property type="match status" value="1"/>
</dbReference>
<dbReference type="InterPro" id="IPR051929">
    <property type="entry name" value="VirAsm_ModProt"/>
</dbReference>
<sequence length="134" mass="14608">MILSLSSDILSHLQQQARNGVPLEICGLLFGENQIVSGFKQARNIAQHANRQFEIDPAALIEAERAARDGGPAIVGYYHSHPRGDVQPSQTDAASAAADERIWLIINGRDASAWRATENGEIFGRFNPIALDCQ</sequence>
<dbReference type="CDD" id="cd08070">
    <property type="entry name" value="MPN_like"/>
    <property type="match status" value="1"/>
</dbReference>
<dbReference type="SUPFAM" id="SSF102712">
    <property type="entry name" value="JAB1/MPN domain"/>
    <property type="match status" value="1"/>
</dbReference>
<evidence type="ECO:0000259" key="6">
    <source>
        <dbReference type="PROSITE" id="PS50249"/>
    </source>
</evidence>
<keyword evidence="2" id="KW-0479">Metal-binding</keyword>
<dbReference type="SMART" id="SM00232">
    <property type="entry name" value="JAB_MPN"/>
    <property type="match status" value="1"/>
</dbReference>
<dbReference type="KEGG" id="phao:HF685_02730"/>
<dbReference type="GO" id="GO:0006508">
    <property type="term" value="P:proteolysis"/>
    <property type="evidence" value="ECO:0007669"/>
    <property type="project" value="UniProtKB-KW"/>
</dbReference>
<evidence type="ECO:0000256" key="5">
    <source>
        <dbReference type="ARBA" id="ARBA00023049"/>
    </source>
</evidence>
<keyword evidence="5" id="KW-0482">Metalloprotease</keyword>
<keyword evidence="3" id="KW-0378">Hydrolase</keyword>
<evidence type="ECO:0000313" key="7">
    <source>
        <dbReference type="EMBL" id="QJB68354.1"/>
    </source>
</evidence>
<dbReference type="GO" id="GO:0008270">
    <property type="term" value="F:zinc ion binding"/>
    <property type="evidence" value="ECO:0007669"/>
    <property type="project" value="TreeGrafter"/>
</dbReference>
<dbReference type="EMBL" id="CP051217">
    <property type="protein sequence ID" value="QJB68354.1"/>
    <property type="molecule type" value="Genomic_DNA"/>
</dbReference>
<dbReference type="Proteomes" id="UP000501600">
    <property type="component" value="Chromosome"/>
</dbReference>
<evidence type="ECO:0000256" key="3">
    <source>
        <dbReference type="ARBA" id="ARBA00022801"/>
    </source>
</evidence>
<dbReference type="InterPro" id="IPR028090">
    <property type="entry name" value="JAB_dom_prok"/>
</dbReference>
<feature type="domain" description="MPN" evidence="6">
    <location>
        <begin position="2"/>
        <end position="134"/>
    </location>
</feature>
<dbReference type="InterPro" id="IPR000555">
    <property type="entry name" value="JAMM/MPN+_dom"/>
</dbReference>
<name>A0A6H2DJ48_9SPHN</name>
<dbReference type="GO" id="GO:0008235">
    <property type="term" value="F:metalloexopeptidase activity"/>
    <property type="evidence" value="ECO:0007669"/>
    <property type="project" value="TreeGrafter"/>
</dbReference>
<evidence type="ECO:0000313" key="8">
    <source>
        <dbReference type="Proteomes" id="UP000501600"/>
    </source>
</evidence>
<dbReference type="PROSITE" id="PS50249">
    <property type="entry name" value="MPN"/>
    <property type="match status" value="1"/>
</dbReference>
<dbReference type="PANTHER" id="PTHR34858">
    <property type="entry name" value="CYSO-CYSTEINE PEPTIDASE"/>
    <property type="match status" value="1"/>
</dbReference>
<keyword evidence="1" id="KW-0645">Protease</keyword>
<dbReference type="InterPro" id="IPR037518">
    <property type="entry name" value="MPN"/>
</dbReference>
<reference evidence="7 8" key="1">
    <citation type="submission" date="2020-04" db="EMBL/GenBank/DDBJ databases">
        <title>Genome sequence for Sphingorhabdus sp. strain M1.</title>
        <authorList>
            <person name="Park S.-J."/>
        </authorList>
    </citation>
    <scope>NUCLEOTIDE SEQUENCE [LARGE SCALE GENOMIC DNA]</scope>
    <source>
        <strain evidence="7 8">JK6</strain>
    </source>
</reference>
<dbReference type="Pfam" id="PF14464">
    <property type="entry name" value="Prok-JAB"/>
    <property type="match status" value="1"/>
</dbReference>